<organism evidence="2 3">
    <name type="scientific">Giardia intestinalis</name>
    <name type="common">Giardia lamblia</name>
    <dbReference type="NCBI Taxonomy" id="5741"/>
    <lineage>
        <taxon>Eukaryota</taxon>
        <taxon>Metamonada</taxon>
        <taxon>Diplomonadida</taxon>
        <taxon>Hexamitidae</taxon>
        <taxon>Giardiinae</taxon>
        <taxon>Giardia</taxon>
    </lineage>
</organism>
<dbReference type="SMART" id="SM00261">
    <property type="entry name" value="FU"/>
    <property type="match status" value="5"/>
</dbReference>
<dbReference type="PANTHER" id="PTHR23275">
    <property type="entry name" value="CABRIOLET.-RELATED"/>
    <property type="match status" value="1"/>
</dbReference>
<evidence type="ECO:0000256" key="1">
    <source>
        <dbReference type="SAM" id="MobiDB-lite"/>
    </source>
</evidence>
<dbReference type="InterPro" id="IPR005127">
    <property type="entry name" value="Giardia_VSP"/>
</dbReference>
<dbReference type="InterPro" id="IPR006212">
    <property type="entry name" value="Furin_repeat"/>
</dbReference>
<feature type="compositionally biased region" description="Polar residues" evidence="1">
    <location>
        <begin position="41"/>
        <end position="50"/>
    </location>
</feature>
<dbReference type="EMBL" id="AHHH01000195">
    <property type="protein sequence ID" value="ESU40623.1"/>
    <property type="molecule type" value="Genomic_DNA"/>
</dbReference>
<sequence length="666" mass="68138">VLKSGCYSVGAVGSGVCWEARDGAYAGYAEGHSVDGGRHGTQGSSAQGSTEGDERVRDPQCADTTGNCEASACNVQIGDKLYCSQCSADATGYAPIDGICADVSGGQVCTKDPSSGFCTQCAKNYFLHKGGCYKFGGTPGSTICKDTVDSSGTAGVCSSCSAENGFFANLAPAATKQSCIACNETANIDGLKGVVGCTACKPPSAAGDSNTPKAATCTACDSDKIVKTDNDVTSCVTEEECTEAEGFFVKTNDNTKTCAACNVNCKTCSGAAEQCTSCKEGNTSYLKKTDNSQTGTCVDKTGCTGTNYIDEEAKTCSTCASAGTTDCKTCTKTDGVVTCTSCEDSQKFGLGKKSCVSQCPTNSQAGSDSVCVCNNGFTPNPDSSACVAASSCKTPHCQTCTGEGQEGETCTACATGYYLTPTGQCVDSCDKLGGYYADGNVCKPCNSSCASCTAAGADKCLSCPAGKALKYTSESDISGGGSCVDECRASTGGCDTCGAVIGGSKYCSRCDDASQAPLNGDCATNTARTQFCTIAKDGACTQCKSGLQRAARWPPCVPGSEWQTARMCAAECAAECVRLAAGLGGDGGQLLFLLPWLTRRRPVCGQHTEATARGAATQRHRSASLVEEKPASREAPLQCTSRRPRSAALARRCVPMRSCSRGELPM</sequence>
<feature type="non-terminal residue" evidence="2">
    <location>
        <position position="1"/>
    </location>
</feature>
<reference evidence="2 3" key="2">
    <citation type="journal article" date="2013" name="Genome Biol. Evol.">
        <title>Genome sequencing of Giardia lamblia genotypes A2 and B isolates (DH and GS) and comparative analysis with the genomes of genotypes A1 and E (WB and Pig).</title>
        <authorList>
            <person name="Adam R.D."/>
            <person name="Dahlstrom E.W."/>
            <person name="Martens C.A."/>
            <person name="Bruno D.P."/>
            <person name="Barbian K.D."/>
            <person name="Ricklefs S.M."/>
            <person name="Hernandez M.M."/>
            <person name="Narla N.P."/>
            <person name="Patel R.B."/>
            <person name="Porcella S.F."/>
            <person name="Nash T.E."/>
        </authorList>
    </citation>
    <scope>NUCLEOTIDE SEQUENCE [LARGE SCALE GENOMIC DNA]</scope>
    <source>
        <strain evidence="2 3">GS</strain>
    </source>
</reference>
<dbReference type="AlphaFoldDB" id="V6TNR9"/>
<dbReference type="PANTHER" id="PTHR23275:SF100">
    <property type="entry name" value="EGF-LIKE DOMAIN-CONTAINING PROTEIN"/>
    <property type="match status" value="1"/>
</dbReference>
<proteinExistence type="predicted"/>
<dbReference type="Proteomes" id="UP000018040">
    <property type="component" value="Unassembled WGS sequence"/>
</dbReference>
<accession>V6TNR9</accession>
<dbReference type="InterPro" id="IPR052798">
    <property type="entry name" value="Giardia_VSA"/>
</dbReference>
<dbReference type="Gene3D" id="2.10.220.10">
    <property type="entry name" value="Hormone Receptor, Insulin-like Growth Factor Receptor 1, Chain A, domain 2"/>
    <property type="match status" value="2"/>
</dbReference>
<dbReference type="SUPFAM" id="SSF57184">
    <property type="entry name" value="Growth factor receptor domain"/>
    <property type="match status" value="3"/>
</dbReference>
<dbReference type="Pfam" id="PF03302">
    <property type="entry name" value="VSP"/>
    <property type="match status" value="2"/>
</dbReference>
<evidence type="ECO:0000313" key="2">
    <source>
        <dbReference type="EMBL" id="ESU40623.1"/>
    </source>
</evidence>
<reference evidence="3" key="1">
    <citation type="submission" date="2012-02" db="EMBL/GenBank/DDBJ databases">
        <title>Genome sequencing of Giardia lamblia Genotypes A2 and B isolates (DH and GS) and comparative analysis with the genomes of Genotypes A1 and E (WB and Pig).</title>
        <authorList>
            <person name="Adam R."/>
            <person name="Dahlstrom E."/>
            <person name="Martens C."/>
            <person name="Bruno D."/>
            <person name="Barbian K."/>
            <person name="Porcella S.F."/>
            <person name="Nash T."/>
        </authorList>
    </citation>
    <scope>NUCLEOTIDE SEQUENCE</scope>
    <source>
        <strain evidence="3">GS</strain>
    </source>
</reference>
<evidence type="ECO:0000313" key="3">
    <source>
        <dbReference type="Proteomes" id="UP000018040"/>
    </source>
</evidence>
<comment type="caution">
    <text evidence="2">The sequence shown here is derived from an EMBL/GenBank/DDBJ whole genome shotgun (WGS) entry which is preliminary data.</text>
</comment>
<dbReference type="InterPro" id="IPR009030">
    <property type="entry name" value="Growth_fac_rcpt_cys_sf"/>
</dbReference>
<dbReference type="CDD" id="cd00064">
    <property type="entry name" value="FU"/>
    <property type="match status" value="2"/>
</dbReference>
<protein>
    <submittedName>
        <fullName evidence="2">Variant-specific surface protein</fullName>
    </submittedName>
</protein>
<dbReference type="VEuPathDB" id="GiardiaDB:DHA2_154089"/>
<dbReference type="VEuPathDB" id="GiardiaDB:GL50581_2720"/>
<dbReference type="VEuPathDB" id="GiardiaDB:QR46_4768"/>
<feature type="region of interest" description="Disordered" evidence="1">
    <location>
        <begin position="608"/>
        <end position="639"/>
    </location>
</feature>
<gene>
    <name evidence="2" type="ORF">GSB_152339</name>
</gene>
<feature type="region of interest" description="Disordered" evidence="1">
    <location>
        <begin position="36"/>
        <end position="58"/>
    </location>
</feature>
<dbReference type="OrthoDB" id="300641at2759"/>
<name>V6TNR9_GIAIN</name>